<keyword evidence="6 7" id="KW-0472">Membrane</keyword>
<accession>A0ABS4XTA2</accession>
<dbReference type="PROSITE" id="PS50928">
    <property type="entry name" value="ABC_TM1"/>
    <property type="match status" value="1"/>
</dbReference>
<reference evidence="10 11" key="1">
    <citation type="submission" date="2021-03" db="EMBL/GenBank/DDBJ databases">
        <title>Sequencing the genomes of 1000 actinobacteria strains.</title>
        <authorList>
            <person name="Klenk H.-P."/>
        </authorList>
    </citation>
    <scope>NUCLEOTIDE SEQUENCE [LARGE SCALE GENOMIC DNA]</scope>
    <source>
        <strain evidence="10 11">DSM 20168</strain>
    </source>
</reference>
<dbReference type="Gene3D" id="1.10.3720.10">
    <property type="entry name" value="MetI-like"/>
    <property type="match status" value="1"/>
</dbReference>
<dbReference type="PANTHER" id="PTHR43744:SF13">
    <property type="entry name" value="SN-GLYCEROL-3-PHOSPHATE TRANSPORT INTEGRAL MEMBRANE PROTEIN ABC TRANSPORTER UGPE-RELATED"/>
    <property type="match status" value="1"/>
</dbReference>
<feature type="transmembrane region" description="Helical" evidence="7">
    <location>
        <begin position="203"/>
        <end position="224"/>
    </location>
</feature>
<evidence type="ECO:0000256" key="6">
    <source>
        <dbReference type="ARBA" id="ARBA00023136"/>
    </source>
</evidence>
<dbReference type="PANTHER" id="PTHR43744">
    <property type="entry name" value="ABC TRANSPORTER PERMEASE PROTEIN MG189-RELATED-RELATED"/>
    <property type="match status" value="1"/>
</dbReference>
<evidence type="ECO:0000256" key="8">
    <source>
        <dbReference type="SAM" id="MobiDB-lite"/>
    </source>
</evidence>
<dbReference type="SUPFAM" id="SSF161098">
    <property type="entry name" value="MetI-like"/>
    <property type="match status" value="1"/>
</dbReference>
<dbReference type="Pfam" id="PF00528">
    <property type="entry name" value="BPD_transp_1"/>
    <property type="match status" value="1"/>
</dbReference>
<name>A0ABS4XTA2_GLUPR</name>
<keyword evidence="3" id="KW-1003">Cell membrane</keyword>
<evidence type="ECO:0000256" key="2">
    <source>
        <dbReference type="ARBA" id="ARBA00022448"/>
    </source>
</evidence>
<evidence type="ECO:0000256" key="3">
    <source>
        <dbReference type="ARBA" id="ARBA00022475"/>
    </source>
</evidence>
<evidence type="ECO:0000256" key="5">
    <source>
        <dbReference type="ARBA" id="ARBA00022989"/>
    </source>
</evidence>
<keyword evidence="4 7" id="KW-0812">Transmembrane</keyword>
<sequence length="297" mass="32519">MSTLASRSHGTAAPVPSPAPRPTARFRPTKITSYLLLGLVALVFLIPAYWMVLAAFKPNDEIYQWPFTPWPSEPTTENFSAALAAAPFEQFFMNSLLVTTIGATVKVALAALTAYAFAFLPFPGKKWLFLAVLGALMVPGHVTLLLNYSTISNLGLINTYAGIILPGLGSAFGTFLLRQHFMGLPKEVLEAAELDGAGHLRKLWSFVLPMSKPAVITVALIAVIDEWNDFIWPLLVTNTLDMRTMPIGLMFLKQTEGLDDWGMIMAATLMIVLPMLLLFLFAQKYIINGMAGAAVRR</sequence>
<feature type="transmembrane region" description="Helical" evidence="7">
    <location>
        <begin position="34"/>
        <end position="56"/>
    </location>
</feature>
<evidence type="ECO:0000256" key="7">
    <source>
        <dbReference type="RuleBase" id="RU363032"/>
    </source>
</evidence>
<protein>
    <submittedName>
        <fullName evidence="10">Multiple sugar transport system permease protein/sn-glycerol 3-phosphate transport system permease protein</fullName>
    </submittedName>
</protein>
<feature type="transmembrane region" description="Helical" evidence="7">
    <location>
        <begin position="157"/>
        <end position="177"/>
    </location>
</feature>
<dbReference type="InterPro" id="IPR035906">
    <property type="entry name" value="MetI-like_sf"/>
</dbReference>
<keyword evidence="10" id="KW-0762">Sugar transport</keyword>
<keyword evidence="2 7" id="KW-0813">Transport</keyword>
<dbReference type="RefSeq" id="WP_188948320.1">
    <property type="nucleotide sequence ID" value="NZ_BMPH01000006.1"/>
</dbReference>
<comment type="caution">
    <text evidence="10">The sequence shown here is derived from an EMBL/GenBank/DDBJ whole genome shotgun (WGS) entry which is preliminary data.</text>
</comment>
<evidence type="ECO:0000259" key="9">
    <source>
        <dbReference type="PROSITE" id="PS50928"/>
    </source>
</evidence>
<feature type="transmembrane region" description="Helical" evidence="7">
    <location>
        <begin position="96"/>
        <end position="120"/>
    </location>
</feature>
<feature type="transmembrane region" description="Helical" evidence="7">
    <location>
        <begin position="127"/>
        <end position="151"/>
    </location>
</feature>
<comment type="subcellular location">
    <subcellularLocation>
        <location evidence="1 7">Cell membrane</location>
        <topology evidence="1 7">Multi-pass membrane protein</topology>
    </subcellularLocation>
</comment>
<feature type="transmembrane region" description="Helical" evidence="7">
    <location>
        <begin position="261"/>
        <end position="282"/>
    </location>
</feature>
<gene>
    <name evidence="10" type="ORF">JOF39_002820</name>
</gene>
<dbReference type="Proteomes" id="UP001195422">
    <property type="component" value="Unassembled WGS sequence"/>
</dbReference>
<dbReference type="CDD" id="cd06261">
    <property type="entry name" value="TM_PBP2"/>
    <property type="match status" value="1"/>
</dbReference>
<evidence type="ECO:0000256" key="1">
    <source>
        <dbReference type="ARBA" id="ARBA00004651"/>
    </source>
</evidence>
<keyword evidence="11" id="KW-1185">Reference proteome</keyword>
<feature type="domain" description="ABC transmembrane type-1" evidence="9">
    <location>
        <begin position="92"/>
        <end position="282"/>
    </location>
</feature>
<evidence type="ECO:0000256" key="4">
    <source>
        <dbReference type="ARBA" id="ARBA00022692"/>
    </source>
</evidence>
<dbReference type="InterPro" id="IPR000515">
    <property type="entry name" value="MetI-like"/>
</dbReference>
<keyword evidence="5 7" id="KW-1133">Transmembrane helix</keyword>
<evidence type="ECO:0000313" key="11">
    <source>
        <dbReference type="Proteomes" id="UP001195422"/>
    </source>
</evidence>
<feature type="region of interest" description="Disordered" evidence="8">
    <location>
        <begin position="1"/>
        <end position="24"/>
    </location>
</feature>
<comment type="similarity">
    <text evidence="7">Belongs to the binding-protein-dependent transport system permease family.</text>
</comment>
<evidence type="ECO:0000313" key="10">
    <source>
        <dbReference type="EMBL" id="MBP2399739.1"/>
    </source>
</evidence>
<proteinExistence type="inferred from homology"/>
<dbReference type="EMBL" id="JAGIOJ010000001">
    <property type="protein sequence ID" value="MBP2399739.1"/>
    <property type="molecule type" value="Genomic_DNA"/>
</dbReference>
<organism evidence="10 11">
    <name type="scientific">Glutamicibacter protophormiae</name>
    <name type="common">Brevibacterium protophormiae</name>
    <dbReference type="NCBI Taxonomy" id="37930"/>
    <lineage>
        <taxon>Bacteria</taxon>
        <taxon>Bacillati</taxon>
        <taxon>Actinomycetota</taxon>
        <taxon>Actinomycetes</taxon>
        <taxon>Micrococcales</taxon>
        <taxon>Micrococcaceae</taxon>
        <taxon>Glutamicibacter</taxon>
    </lineage>
</organism>